<evidence type="ECO:0000256" key="6">
    <source>
        <dbReference type="ARBA" id="ARBA00022989"/>
    </source>
</evidence>
<dbReference type="RefSeq" id="WP_090220236.1">
    <property type="nucleotide sequence ID" value="NZ_CANLDO010000009.1"/>
</dbReference>
<gene>
    <name evidence="9" type="ORF">SAMN04488118_11039</name>
</gene>
<name>A0A1G5R8L7_9RHOB</name>
<reference evidence="9 10" key="1">
    <citation type="submission" date="2016-10" db="EMBL/GenBank/DDBJ databases">
        <authorList>
            <person name="de Groot N.N."/>
        </authorList>
    </citation>
    <scope>NUCLEOTIDE SEQUENCE [LARGE SCALE GENOMIC DNA]</scope>
    <source>
        <strain evidence="9 10">U95</strain>
    </source>
</reference>
<dbReference type="InterPro" id="IPR002781">
    <property type="entry name" value="TM_pro_TauE-like"/>
</dbReference>
<evidence type="ECO:0000256" key="2">
    <source>
        <dbReference type="ARBA" id="ARBA00009142"/>
    </source>
</evidence>
<evidence type="ECO:0000256" key="3">
    <source>
        <dbReference type="ARBA" id="ARBA00022448"/>
    </source>
</evidence>
<accession>A0A1G5R8L7</accession>
<feature type="transmembrane region" description="Helical" evidence="8">
    <location>
        <begin position="79"/>
        <end position="96"/>
    </location>
</feature>
<evidence type="ECO:0000313" key="10">
    <source>
        <dbReference type="Proteomes" id="UP000198767"/>
    </source>
</evidence>
<keyword evidence="7 8" id="KW-0472">Membrane</keyword>
<dbReference type="PANTHER" id="PTHR30269:SF0">
    <property type="entry name" value="MEMBRANE TRANSPORTER PROTEIN YFCA-RELATED"/>
    <property type="match status" value="1"/>
</dbReference>
<keyword evidence="4 8" id="KW-1003">Cell membrane</keyword>
<evidence type="ECO:0000256" key="8">
    <source>
        <dbReference type="RuleBase" id="RU363041"/>
    </source>
</evidence>
<protein>
    <recommendedName>
        <fullName evidence="8">Probable membrane transporter protein</fullName>
    </recommendedName>
</protein>
<dbReference type="InterPro" id="IPR052017">
    <property type="entry name" value="TSUP"/>
</dbReference>
<comment type="subcellular location">
    <subcellularLocation>
        <location evidence="1 8">Cell membrane</location>
        <topology evidence="1 8">Multi-pass membrane protein</topology>
    </subcellularLocation>
</comment>
<feature type="transmembrane region" description="Helical" evidence="8">
    <location>
        <begin position="158"/>
        <end position="178"/>
    </location>
</feature>
<dbReference type="STRING" id="1156985.SAMN04488118_11039"/>
<proteinExistence type="inferred from homology"/>
<keyword evidence="6 8" id="KW-1133">Transmembrane helix</keyword>
<feature type="transmembrane region" description="Helical" evidence="8">
    <location>
        <begin position="102"/>
        <end position="120"/>
    </location>
</feature>
<dbReference type="OrthoDB" id="554695at2"/>
<feature type="transmembrane region" description="Helical" evidence="8">
    <location>
        <begin position="190"/>
        <end position="215"/>
    </location>
</feature>
<feature type="transmembrane region" description="Helical" evidence="8">
    <location>
        <begin position="227"/>
        <end position="249"/>
    </location>
</feature>
<keyword evidence="3" id="KW-0813">Transport</keyword>
<comment type="similarity">
    <text evidence="2 8">Belongs to the 4-toluene sulfonate uptake permease (TSUP) (TC 2.A.102) family.</text>
</comment>
<evidence type="ECO:0000256" key="7">
    <source>
        <dbReference type="ARBA" id="ARBA00023136"/>
    </source>
</evidence>
<dbReference type="EMBL" id="FMWG01000010">
    <property type="protein sequence ID" value="SCZ70130.1"/>
    <property type="molecule type" value="Genomic_DNA"/>
</dbReference>
<evidence type="ECO:0000256" key="1">
    <source>
        <dbReference type="ARBA" id="ARBA00004651"/>
    </source>
</evidence>
<dbReference type="Proteomes" id="UP000198767">
    <property type="component" value="Unassembled WGS sequence"/>
</dbReference>
<dbReference type="AlphaFoldDB" id="A0A1G5R8L7"/>
<keyword evidence="10" id="KW-1185">Reference proteome</keyword>
<sequence length="252" mass="26022">MFEVSFEVLALLLIAAGAAGFIDAISGGGGLITLPALIMAGANPLTALATNKIQGLFGAATAAISYARGGHVDLRKQSTPALIAFVASLLGALLVSVLPTDFIRWLLPVLLVGIAIFFATKKGLNDEDRQQRLSPVLFSLTLVPLCAGYDGLLGPGAGSFYMLAFVSLAGFGVLKATAHTKLLNFSSNAGALVAFAVVAPPWLFTGLAMGAAQIIGAQLGARLAQRIGARLIKPLLVLISLILAAKLIWDMI</sequence>
<dbReference type="PANTHER" id="PTHR30269">
    <property type="entry name" value="TRANSMEMBRANE PROTEIN YFCA"/>
    <property type="match status" value="1"/>
</dbReference>
<feature type="transmembrane region" description="Helical" evidence="8">
    <location>
        <begin position="48"/>
        <end position="67"/>
    </location>
</feature>
<dbReference type="GO" id="GO:0005886">
    <property type="term" value="C:plasma membrane"/>
    <property type="evidence" value="ECO:0007669"/>
    <property type="project" value="UniProtKB-SubCell"/>
</dbReference>
<dbReference type="Pfam" id="PF01925">
    <property type="entry name" value="TauE"/>
    <property type="match status" value="1"/>
</dbReference>
<organism evidence="9 10">
    <name type="scientific">Epibacterium ulvae</name>
    <dbReference type="NCBI Taxonomy" id="1156985"/>
    <lineage>
        <taxon>Bacteria</taxon>
        <taxon>Pseudomonadati</taxon>
        <taxon>Pseudomonadota</taxon>
        <taxon>Alphaproteobacteria</taxon>
        <taxon>Rhodobacterales</taxon>
        <taxon>Roseobacteraceae</taxon>
        <taxon>Epibacterium</taxon>
    </lineage>
</organism>
<evidence type="ECO:0000313" key="9">
    <source>
        <dbReference type="EMBL" id="SCZ70130.1"/>
    </source>
</evidence>
<keyword evidence="5 8" id="KW-0812">Transmembrane</keyword>
<evidence type="ECO:0000256" key="4">
    <source>
        <dbReference type="ARBA" id="ARBA00022475"/>
    </source>
</evidence>
<evidence type="ECO:0000256" key="5">
    <source>
        <dbReference type="ARBA" id="ARBA00022692"/>
    </source>
</evidence>